<protein>
    <submittedName>
        <fullName evidence="1">Uncharacterized protein</fullName>
    </submittedName>
</protein>
<accession>A0ABN9TR51</accession>
<comment type="caution">
    <text evidence="1">The sequence shown here is derived from an EMBL/GenBank/DDBJ whole genome shotgun (WGS) entry which is preliminary data.</text>
</comment>
<evidence type="ECO:0000313" key="2">
    <source>
        <dbReference type="Proteomes" id="UP001189429"/>
    </source>
</evidence>
<organism evidence="1 2">
    <name type="scientific">Prorocentrum cordatum</name>
    <dbReference type="NCBI Taxonomy" id="2364126"/>
    <lineage>
        <taxon>Eukaryota</taxon>
        <taxon>Sar</taxon>
        <taxon>Alveolata</taxon>
        <taxon>Dinophyceae</taxon>
        <taxon>Prorocentrales</taxon>
        <taxon>Prorocentraceae</taxon>
        <taxon>Prorocentrum</taxon>
    </lineage>
</organism>
<sequence>MLQLSEGASSIVDGRDAVIFLAGEAAQLLRRQAGADDEAAAPGLRPAPHALRLRPGFGWRAWYGVMLLPPEDAPVRGDAEDAAGASTFGEMWNAARTAVTRHGSTEVLALGCGAGKLLADQLGGCSEGQIECWMTCMDVSTLTDCRGGMWSPTGVGDVAAFESLTATVRGRGDRREVARPDGQHVQHVPAGVHAVQLAAGAGAGAAGGERRALQDDIRGDWRDHVHGWLQDDFTVT</sequence>
<proteinExistence type="predicted"/>
<evidence type="ECO:0000313" key="1">
    <source>
        <dbReference type="EMBL" id="CAK0848587.1"/>
    </source>
</evidence>
<gene>
    <name evidence="1" type="ORF">PCOR1329_LOCUS41485</name>
</gene>
<dbReference type="Proteomes" id="UP001189429">
    <property type="component" value="Unassembled WGS sequence"/>
</dbReference>
<reference evidence="1" key="1">
    <citation type="submission" date="2023-10" db="EMBL/GenBank/DDBJ databases">
        <authorList>
            <person name="Chen Y."/>
            <person name="Shah S."/>
            <person name="Dougan E. K."/>
            <person name="Thang M."/>
            <person name="Chan C."/>
        </authorList>
    </citation>
    <scope>NUCLEOTIDE SEQUENCE [LARGE SCALE GENOMIC DNA]</scope>
</reference>
<dbReference type="EMBL" id="CAUYUJ010014991">
    <property type="protein sequence ID" value="CAK0848587.1"/>
    <property type="molecule type" value="Genomic_DNA"/>
</dbReference>
<name>A0ABN9TR51_9DINO</name>
<keyword evidence="2" id="KW-1185">Reference proteome</keyword>